<dbReference type="PANTHER" id="PTHR19848:SF8">
    <property type="entry name" value="F-BOX AND WD REPEAT DOMAIN CONTAINING 7"/>
    <property type="match status" value="1"/>
</dbReference>
<accession>A0A5B9M7R9</accession>
<dbReference type="PROSITE" id="PS50082">
    <property type="entry name" value="WD_REPEATS_2"/>
    <property type="match status" value="3"/>
</dbReference>
<keyword evidence="3" id="KW-0677">Repeat</keyword>
<keyword evidence="7" id="KW-0175">Coiled coil</keyword>
<feature type="signal peptide" evidence="8">
    <location>
        <begin position="1"/>
        <end position="22"/>
    </location>
</feature>
<feature type="repeat" description="WD" evidence="5">
    <location>
        <begin position="393"/>
        <end position="434"/>
    </location>
</feature>
<dbReference type="InterPro" id="IPR015943">
    <property type="entry name" value="WD40/YVTN_repeat-like_dom_sf"/>
</dbReference>
<dbReference type="Pfam" id="PF07635">
    <property type="entry name" value="PSCyt1"/>
    <property type="match status" value="1"/>
</dbReference>
<keyword evidence="8" id="KW-0732">Signal</keyword>
<feature type="repeat" description="WD" evidence="5">
    <location>
        <begin position="841"/>
        <end position="882"/>
    </location>
</feature>
<evidence type="ECO:0000313" key="11">
    <source>
        <dbReference type="Proteomes" id="UP000321353"/>
    </source>
</evidence>
<keyword evidence="4 6" id="KW-0408">Iron</keyword>
<keyword evidence="1 5" id="KW-0853">WD repeat</keyword>
<dbReference type="GO" id="GO:0020037">
    <property type="term" value="F:heme binding"/>
    <property type="evidence" value="ECO:0007669"/>
    <property type="project" value="InterPro"/>
</dbReference>
<dbReference type="CDD" id="cd00200">
    <property type="entry name" value="WD40"/>
    <property type="match status" value="1"/>
</dbReference>
<evidence type="ECO:0000256" key="4">
    <source>
        <dbReference type="ARBA" id="ARBA00023004"/>
    </source>
</evidence>
<dbReference type="Pfam" id="PF00400">
    <property type="entry name" value="WD40"/>
    <property type="match status" value="4"/>
</dbReference>
<evidence type="ECO:0000256" key="1">
    <source>
        <dbReference type="ARBA" id="ARBA00022574"/>
    </source>
</evidence>
<feature type="chain" id="PRO_5022721314" evidence="8">
    <location>
        <begin position="23"/>
        <end position="1009"/>
    </location>
</feature>
<evidence type="ECO:0000259" key="9">
    <source>
        <dbReference type="PROSITE" id="PS51007"/>
    </source>
</evidence>
<reference evidence="10 11" key="1">
    <citation type="submission" date="2019-02" db="EMBL/GenBank/DDBJ databases">
        <title>Planctomycetal bacteria perform biofilm scaping via a novel small molecule.</title>
        <authorList>
            <person name="Jeske O."/>
            <person name="Boedeker C."/>
            <person name="Wiegand S."/>
            <person name="Breitling P."/>
            <person name="Kallscheuer N."/>
            <person name="Jogler M."/>
            <person name="Rohde M."/>
            <person name="Petersen J."/>
            <person name="Medema M.H."/>
            <person name="Surup F."/>
            <person name="Jogler C."/>
        </authorList>
    </citation>
    <scope>NUCLEOTIDE SEQUENCE [LARGE SCALE GENOMIC DNA]</scope>
    <source>
        <strain evidence="10 11">Mal15</strain>
    </source>
</reference>
<dbReference type="SUPFAM" id="SSF50998">
    <property type="entry name" value="Quinoprotein alcohol dehydrogenase-like"/>
    <property type="match status" value="1"/>
</dbReference>
<keyword evidence="2 6" id="KW-0479">Metal-binding</keyword>
<proteinExistence type="predicted"/>
<name>A0A5B9M7R9_9BACT</name>
<feature type="domain" description="Cytochrome c" evidence="9">
    <location>
        <begin position="24"/>
        <end position="125"/>
    </location>
</feature>
<gene>
    <name evidence="10" type="primary">smc_4</name>
    <name evidence="10" type="ORF">Mal15_12490</name>
</gene>
<dbReference type="InterPro" id="IPR011047">
    <property type="entry name" value="Quinoprotein_ADH-like_sf"/>
</dbReference>
<evidence type="ECO:0000313" key="10">
    <source>
        <dbReference type="EMBL" id="QEF97211.1"/>
    </source>
</evidence>
<evidence type="ECO:0000256" key="3">
    <source>
        <dbReference type="ARBA" id="ARBA00022737"/>
    </source>
</evidence>
<dbReference type="AlphaFoldDB" id="A0A5B9M7R9"/>
<dbReference type="PROSITE" id="PS50294">
    <property type="entry name" value="WD_REPEATS_REGION"/>
    <property type="match status" value="3"/>
</dbReference>
<evidence type="ECO:0000256" key="2">
    <source>
        <dbReference type="ARBA" id="ARBA00022723"/>
    </source>
</evidence>
<keyword evidence="11" id="KW-1185">Reference proteome</keyword>
<dbReference type="SUPFAM" id="SSF50978">
    <property type="entry name" value="WD40 repeat-like"/>
    <property type="match status" value="1"/>
</dbReference>
<dbReference type="PROSITE" id="PS51007">
    <property type="entry name" value="CYTC"/>
    <property type="match status" value="1"/>
</dbReference>
<dbReference type="InterPro" id="IPR036322">
    <property type="entry name" value="WD40_repeat_dom_sf"/>
</dbReference>
<organism evidence="10 11">
    <name type="scientific">Stieleria maiorica</name>
    <dbReference type="NCBI Taxonomy" id="2795974"/>
    <lineage>
        <taxon>Bacteria</taxon>
        <taxon>Pseudomonadati</taxon>
        <taxon>Planctomycetota</taxon>
        <taxon>Planctomycetia</taxon>
        <taxon>Pirellulales</taxon>
        <taxon>Pirellulaceae</taxon>
        <taxon>Stieleria</taxon>
    </lineage>
</organism>
<protein>
    <submittedName>
        <fullName evidence="10">Chromosome partition protein Smc</fullName>
    </submittedName>
</protein>
<evidence type="ECO:0000256" key="8">
    <source>
        <dbReference type="SAM" id="SignalP"/>
    </source>
</evidence>
<dbReference type="InterPro" id="IPR009056">
    <property type="entry name" value="Cyt_c-like_dom"/>
</dbReference>
<dbReference type="InterPro" id="IPR019775">
    <property type="entry name" value="WD40_repeat_CS"/>
</dbReference>
<dbReference type="SMART" id="SM00320">
    <property type="entry name" value="WD40"/>
    <property type="match status" value="9"/>
</dbReference>
<feature type="coiled-coil region" evidence="7">
    <location>
        <begin position="459"/>
        <end position="661"/>
    </location>
</feature>
<evidence type="ECO:0000256" key="5">
    <source>
        <dbReference type="PROSITE-ProRule" id="PRU00221"/>
    </source>
</evidence>
<evidence type="ECO:0000256" key="6">
    <source>
        <dbReference type="PROSITE-ProRule" id="PRU00433"/>
    </source>
</evidence>
<dbReference type="PROSITE" id="PS00678">
    <property type="entry name" value="WD_REPEATS_1"/>
    <property type="match status" value="1"/>
</dbReference>
<dbReference type="GO" id="GO:0009055">
    <property type="term" value="F:electron transfer activity"/>
    <property type="evidence" value="ECO:0007669"/>
    <property type="project" value="InterPro"/>
</dbReference>
<dbReference type="KEGG" id="smam:Mal15_12490"/>
<dbReference type="GO" id="GO:0046872">
    <property type="term" value="F:metal ion binding"/>
    <property type="evidence" value="ECO:0007669"/>
    <property type="project" value="UniProtKB-KW"/>
</dbReference>
<dbReference type="PANTHER" id="PTHR19848">
    <property type="entry name" value="WD40 REPEAT PROTEIN"/>
    <property type="match status" value="1"/>
</dbReference>
<keyword evidence="6" id="KW-0349">Heme</keyword>
<sequence length="1009" mass="107435" precursor="true">MMRDRSLPIVLVLCFLASPAPAEQTDPAGSVSYARDIAPILQRNCLACHRAGQAEGGLSLESRKAIDAGGDSGALLVAKQPESSLLYVRASDDDDPMPPEDNTVGAKRLTQAELSLLRTWIEQGAVIDDLSAEDVIQWQPIDDSVRNSYALAVSPDDRLIAVGHANRVELADAQTGTLRGTLVDADLSQAGVADFDVIQAIAFSPFGDRIATGGFRTVRIWKRQPIASEIPPALRHAVGPTAISPDRSALALVNAIGDVEIWQLASSEQRASIKSLGAVADLAWSHPQRLAVGYDHGDIGIHDARSGTLVARVKLDHAIECLAQSSESDFTAALGTDGQVRLFNNDQPHPSPALASIQDATAILFFGPGKLVVGTASGVAKTIDVVSGDIAVELDHGSAIESLAIDPPSKTLATGGQGGTTKLWNLEDGSLQRTLTGDIQSVLRIAALDQDVQREQAWVKTLEGKTDELKKLLENEQAALAKVNEAREKAAKEFDEKAKQRDDVAKQIAGSEQGIKDAQAKIDASNQAAADAEALIAKSKAEIESLKAELQPLEKQSAAALSQVELAQAKADEANRILAAAKQSAQEIAGQVEEKKTQLASVTKRSADADQALVKSKADATEAVKQLETTKAALAKQRESLAAVESEVQKKQADVAEREQALVTATKTRDKAAANIPAHQDSLRIRNNRLADLRHQHGALVQRQSHSAAIASIALDEATVTVVDVDGDVRTYQLADGKPLERHRLHQPFRGTESADAFFLDQDRMIINERNAPPQVFDRRYQWTLERTIGGVGSDLISDRVTTLDFRGDGQSIAIGSGIPSRQGQVLVVAVANGDVLRRFDDLHSDTVLCVRFSPDERLLATASADKTIRVLDVQTGGVVGALDGHTHHVLSLSWRRDGRLIASGSADGTIKTWDTETGQQKRTIGGFPDEVTAVEFLGDSTRVASSCADGQVRVHETNNGGSVAAASAAGDFLFTLGISAGGDRVFASGQTGGVHVWQTEGLKAVGKW</sequence>
<evidence type="ECO:0000256" key="7">
    <source>
        <dbReference type="SAM" id="Coils"/>
    </source>
</evidence>
<dbReference type="Gene3D" id="2.130.10.10">
    <property type="entry name" value="YVTN repeat-like/Quinoprotein amine dehydrogenase"/>
    <property type="match status" value="5"/>
</dbReference>
<dbReference type="InterPro" id="IPR001680">
    <property type="entry name" value="WD40_rpt"/>
</dbReference>
<dbReference type="EMBL" id="CP036264">
    <property type="protein sequence ID" value="QEF97211.1"/>
    <property type="molecule type" value="Genomic_DNA"/>
</dbReference>
<feature type="repeat" description="WD" evidence="5">
    <location>
        <begin position="883"/>
        <end position="924"/>
    </location>
</feature>
<dbReference type="Proteomes" id="UP000321353">
    <property type="component" value="Chromosome"/>
</dbReference>
<dbReference type="InterPro" id="IPR011429">
    <property type="entry name" value="Cyt_c_Planctomycete-type"/>
</dbReference>